<feature type="compositionally biased region" description="Acidic residues" evidence="10">
    <location>
        <begin position="1336"/>
        <end position="1350"/>
    </location>
</feature>
<protein>
    <recommendedName>
        <fullName evidence="11">Peptidase S59 domain-containing protein</fullName>
    </recommendedName>
</protein>
<feature type="compositionally biased region" description="Polar residues" evidence="10">
    <location>
        <begin position="204"/>
        <end position="219"/>
    </location>
</feature>
<dbReference type="GO" id="GO:0051028">
    <property type="term" value="P:mRNA transport"/>
    <property type="evidence" value="ECO:0007669"/>
    <property type="project" value="UniProtKB-KW"/>
</dbReference>
<dbReference type="GO" id="GO:0000973">
    <property type="term" value="P:post-transcriptional tethering of RNA polymerase II gene DNA at nuclear periphery"/>
    <property type="evidence" value="ECO:0007669"/>
    <property type="project" value="TreeGrafter"/>
</dbReference>
<keyword evidence="7" id="KW-0811">Translocation</keyword>
<dbReference type="Pfam" id="PF04096">
    <property type="entry name" value="Nucleoporin2"/>
    <property type="match status" value="1"/>
</dbReference>
<feature type="compositionally biased region" description="Acidic residues" evidence="10">
    <location>
        <begin position="1364"/>
        <end position="1374"/>
    </location>
</feature>
<dbReference type="Gene3D" id="1.10.10.2360">
    <property type="match status" value="1"/>
</dbReference>
<feature type="region of interest" description="Disordered" evidence="10">
    <location>
        <begin position="186"/>
        <end position="232"/>
    </location>
</feature>
<feature type="region of interest" description="Disordered" evidence="10">
    <location>
        <begin position="958"/>
        <end position="982"/>
    </location>
</feature>
<dbReference type="Gene3D" id="3.30.1610.10">
    <property type="entry name" value="Peptidase S59, nucleoporin"/>
    <property type="match status" value="1"/>
</dbReference>
<dbReference type="InterPro" id="IPR037665">
    <property type="entry name" value="Nucleoporin_S59-like"/>
</dbReference>
<dbReference type="PANTHER" id="PTHR23198:SF6">
    <property type="entry name" value="NUCLEAR PORE COMPLEX PROTEIN NUP98-NUP96"/>
    <property type="match status" value="1"/>
</dbReference>
<dbReference type="GO" id="GO:0044614">
    <property type="term" value="C:nuclear pore cytoplasmic filaments"/>
    <property type="evidence" value="ECO:0007669"/>
    <property type="project" value="TreeGrafter"/>
</dbReference>
<feature type="compositionally biased region" description="Low complexity" evidence="10">
    <location>
        <begin position="501"/>
        <end position="555"/>
    </location>
</feature>
<dbReference type="STRING" id="1555241.A0A4P9XAK8"/>
<feature type="compositionally biased region" description="Low complexity" evidence="10">
    <location>
        <begin position="1636"/>
        <end position="1649"/>
    </location>
</feature>
<dbReference type="Pfam" id="PF12110">
    <property type="entry name" value="Nup96"/>
    <property type="match status" value="1"/>
</dbReference>
<evidence type="ECO:0000256" key="4">
    <source>
        <dbReference type="ARBA" id="ARBA00022813"/>
    </source>
</evidence>
<keyword evidence="3" id="KW-0813">Transport</keyword>
<feature type="compositionally biased region" description="Low complexity" evidence="10">
    <location>
        <begin position="964"/>
        <end position="982"/>
    </location>
</feature>
<dbReference type="Proteomes" id="UP000274922">
    <property type="component" value="Unassembled WGS sequence"/>
</dbReference>
<evidence type="ECO:0000259" key="11">
    <source>
        <dbReference type="PROSITE" id="PS51434"/>
    </source>
</evidence>
<name>A0A4P9XAK8_9FUNG</name>
<feature type="region of interest" description="Disordered" evidence="10">
    <location>
        <begin position="308"/>
        <end position="334"/>
    </location>
</feature>
<feature type="compositionally biased region" description="Low complexity" evidence="10">
    <location>
        <begin position="1013"/>
        <end position="1038"/>
    </location>
</feature>
<comment type="subcellular location">
    <subcellularLocation>
        <location evidence="1">Nucleus</location>
        <location evidence="1">Nuclear pore complex</location>
    </subcellularLocation>
</comment>
<dbReference type="GO" id="GO:0034398">
    <property type="term" value="P:telomere tethering at nuclear periphery"/>
    <property type="evidence" value="ECO:0007669"/>
    <property type="project" value="TreeGrafter"/>
</dbReference>
<feature type="compositionally biased region" description="Low complexity" evidence="10">
    <location>
        <begin position="586"/>
        <end position="597"/>
    </location>
</feature>
<feature type="compositionally biased region" description="Low complexity" evidence="10">
    <location>
        <begin position="468"/>
        <end position="482"/>
    </location>
</feature>
<feature type="compositionally biased region" description="Low complexity" evidence="10">
    <location>
        <begin position="1046"/>
        <end position="1067"/>
    </location>
</feature>
<evidence type="ECO:0000256" key="1">
    <source>
        <dbReference type="ARBA" id="ARBA00004567"/>
    </source>
</evidence>
<feature type="compositionally biased region" description="Low complexity" evidence="10">
    <location>
        <begin position="35"/>
        <end position="74"/>
    </location>
</feature>
<feature type="compositionally biased region" description="Gly residues" evidence="10">
    <location>
        <begin position="308"/>
        <end position="317"/>
    </location>
</feature>
<dbReference type="PANTHER" id="PTHR23198">
    <property type="entry name" value="NUCLEOPORIN"/>
    <property type="match status" value="1"/>
</dbReference>
<proteinExistence type="inferred from homology"/>
<feature type="region of interest" description="Disordered" evidence="10">
    <location>
        <begin position="1751"/>
        <end position="1781"/>
    </location>
</feature>
<evidence type="ECO:0000256" key="5">
    <source>
        <dbReference type="ARBA" id="ARBA00022816"/>
    </source>
</evidence>
<feature type="compositionally biased region" description="Polar residues" evidence="10">
    <location>
        <begin position="1287"/>
        <end position="1307"/>
    </location>
</feature>
<feature type="region of interest" description="Disordered" evidence="10">
    <location>
        <begin position="824"/>
        <end position="864"/>
    </location>
</feature>
<dbReference type="OrthoDB" id="3797628at2759"/>
<dbReference type="GO" id="GO:0006606">
    <property type="term" value="P:protein import into nucleus"/>
    <property type="evidence" value="ECO:0007669"/>
    <property type="project" value="TreeGrafter"/>
</dbReference>
<feature type="region of interest" description="Disordered" evidence="10">
    <location>
        <begin position="1281"/>
        <end position="1467"/>
    </location>
</feature>
<dbReference type="GO" id="GO:0017056">
    <property type="term" value="F:structural constituent of nuclear pore"/>
    <property type="evidence" value="ECO:0007669"/>
    <property type="project" value="InterPro"/>
</dbReference>
<dbReference type="SUPFAM" id="SSF82215">
    <property type="entry name" value="C-terminal autoproteolytic domain of nucleoporin nup98"/>
    <property type="match status" value="1"/>
</dbReference>
<evidence type="ECO:0000313" key="13">
    <source>
        <dbReference type="Proteomes" id="UP000274922"/>
    </source>
</evidence>
<dbReference type="InterPro" id="IPR021967">
    <property type="entry name" value="Nup98_C"/>
</dbReference>
<dbReference type="GO" id="GO:0003723">
    <property type="term" value="F:RNA binding"/>
    <property type="evidence" value="ECO:0007669"/>
    <property type="project" value="TreeGrafter"/>
</dbReference>
<dbReference type="GO" id="GO:0006405">
    <property type="term" value="P:RNA export from nucleus"/>
    <property type="evidence" value="ECO:0007669"/>
    <property type="project" value="TreeGrafter"/>
</dbReference>
<evidence type="ECO:0000256" key="8">
    <source>
        <dbReference type="ARBA" id="ARBA00023132"/>
    </source>
</evidence>
<feature type="compositionally biased region" description="Low complexity" evidence="10">
    <location>
        <begin position="824"/>
        <end position="839"/>
    </location>
</feature>
<reference evidence="13" key="1">
    <citation type="journal article" date="2018" name="Nat. Microbiol.">
        <title>Leveraging single-cell genomics to expand the fungal tree of life.</title>
        <authorList>
            <person name="Ahrendt S.R."/>
            <person name="Quandt C.A."/>
            <person name="Ciobanu D."/>
            <person name="Clum A."/>
            <person name="Salamov A."/>
            <person name="Andreopoulos B."/>
            <person name="Cheng J.F."/>
            <person name="Woyke T."/>
            <person name="Pelin A."/>
            <person name="Henrissat B."/>
            <person name="Reynolds N.K."/>
            <person name="Benny G.L."/>
            <person name="Smith M.E."/>
            <person name="James T.Y."/>
            <person name="Grigoriev I.V."/>
        </authorList>
    </citation>
    <scope>NUCLEOTIDE SEQUENCE [LARGE SCALE GENOMIC DNA]</scope>
    <source>
        <strain evidence="13">ATCC 52028</strain>
    </source>
</reference>
<feature type="region of interest" description="Disordered" evidence="10">
    <location>
        <begin position="11"/>
        <end position="74"/>
    </location>
</feature>
<keyword evidence="5" id="KW-0509">mRNA transport</keyword>
<feature type="region of interest" description="Disordered" evidence="10">
    <location>
        <begin position="379"/>
        <end position="605"/>
    </location>
</feature>
<evidence type="ECO:0000256" key="9">
    <source>
        <dbReference type="ARBA" id="ARBA00023242"/>
    </source>
</evidence>
<keyword evidence="4" id="KW-0068">Autocatalytic cleavage</keyword>
<evidence type="ECO:0000313" key="12">
    <source>
        <dbReference type="EMBL" id="RKP02365.1"/>
    </source>
</evidence>
<dbReference type="InterPro" id="IPR007230">
    <property type="entry name" value="Nup98_auto-Pept-S59_dom"/>
</dbReference>
<feature type="region of interest" description="Disordered" evidence="10">
    <location>
        <begin position="1636"/>
        <end position="1676"/>
    </location>
</feature>
<feature type="compositionally biased region" description="Low complexity" evidence="10">
    <location>
        <begin position="1562"/>
        <end position="1580"/>
    </location>
</feature>
<feature type="region of interest" description="Disordered" evidence="10">
    <location>
        <begin position="1079"/>
        <end position="1106"/>
    </location>
</feature>
<feature type="region of interest" description="Disordered" evidence="10">
    <location>
        <begin position="1010"/>
        <end position="1067"/>
    </location>
</feature>
<feature type="compositionally biased region" description="Low complexity" evidence="10">
    <location>
        <begin position="425"/>
        <end position="457"/>
    </location>
</feature>
<dbReference type="EMBL" id="ML014145">
    <property type="protein sequence ID" value="RKP02365.1"/>
    <property type="molecule type" value="Genomic_DNA"/>
</dbReference>
<keyword evidence="13" id="KW-1185">Reference proteome</keyword>
<organism evidence="12 13">
    <name type="scientific">Caulochytrium protostelioides</name>
    <dbReference type="NCBI Taxonomy" id="1555241"/>
    <lineage>
        <taxon>Eukaryota</taxon>
        <taxon>Fungi</taxon>
        <taxon>Fungi incertae sedis</taxon>
        <taxon>Chytridiomycota</taxon>
        <taxon>Chytridiomycota incertae sedis</taxon>
        <taxon>Chytridiomycetes</taxon>
        <taxon>Caulochytriales</taxon>
        <taxon>Caulochytriaceae</taxon>
        <taxon>Caulochytrium</taxon>
    </lineage>
</organism>
<evidence type="ECO:0000256" key="2">
    <source>
        <dbReference type="ARBA" id="ARBA00008926"/>
    </source>
</evidence>
<accession>A0A4P9XAK8</accession>
<keyword evidence="9" id="KW-0539">Nucleus</keyword>
<feature type="region of interest" description="Disordered" evidence="10">
    <location>
        <begin position="1549"/>
        <end position="1580"/>
    </location>
</feature>
<comment type="similarity">
    <text evidence="2">Belongs to the nucleoporin GLFG family.</text>
</comment>
<dbReference type="PROSITE" id="PS51434">
    <property type="entry name" value="NUP_C"/>
    <property type="match status" value="1"/>
</dbReference>
<feature type="compositionally biased region" description="Low complexity" evidence="10">
    <location>
        <begin position="387"/>
        <end position="401"/>
    </location>
</feature>
<evidence type="ECO:0000256" key="7">
    <source>
        <dbReference type="ARBA" id="ARBA00023010"/>
    </source>
</evidence>
<gene>
    <name evidence="12" type="ORF">CXG81DRAFT_17960</name>
</gene>
<evidence type="ECO:0000256" key="10">
    <source>
        <dbReference type="SAM" id="MobiDB-lite"/>
    </source>
</evidence>
<feature type="compositionally biased region" description="Acidic residues" evidence="10">
    <location>
        <begin position="1457"/>
        <end position="1467"/>
    </location>
</feature>
<keyword evidence="6" id="KW-0653">Protein transport</keyword>
<feature type="domain" description="Peptidase S59" evidence="11">
    <location>
        <begin position="1102"/>
        <end position="1251"/>
    </location>
</feature>
<evidence type="ECO:0000256" key="6">
    <source>
        <dbReference type="ARBA" id="ARBA00022927"/>
    </source>
</evidence>
<evidence type="ECO:0000256" key="3">
    <source>
        <dbReference type="ARBA" id="ARBA00022448"/>
    </source>
</evidence>
<dbReference type="InterPro" id="IPR036903">
    <property type="entry name" value="Nup98_auto-Pept-S59_dom_sf"/>
</dbReference>
<dbReference type="GO" id="GO:0008139">
    <property type="term" value="F:nuclear localization sequence binding"/>
    <property type="evidence" value="ECO:0007669"/>
    <property type="project" value="TreeGrafter"/>
</dbReference>
<dbReference type="Gene3D" id="1.25.40.690">
    <property type="match status" value="1"/>
</dbReference>
<keyword evidence="8" id="KW-0906">Nuclear pore complex</keyword>
<sequence length="2405" mass="242830">MFGSSGLFGAGANPAGGSAFGQQQQQQPPPQPTSAFGQPAAAGAGAFGRPAFGAAPAPAFGQPQGAPSTGFGAPAAAPPANTGFGFGASAATAARPVFGAPQPAAAAAGGGMFGAPAASAATTGFGAAAAPAGGMFGATANPQPGGAFGAAAPTSAFGAPAAGGFGATSGGFGAAPGATPMGPAGGAAPGGAFGQSNVGGMAPTTAQQNNGTGNPSYAPTQDRDGNAQPLTFHTISANPSYQNWSFEELRVQDYIMGKKKPGSNTGFGNTAFGGVGTAPGAFGQPQAGQPGATTGGLFGQPASQTGGFGSTATGGFGAQAHQQPGAAGGGLFGQPAGQTGFGGGAAGAFGAPAAQQSGPTGFGFGSTAPAGAAGATGGFGASGGFGQQPQQQQQSGLFGAPKTTGFGATGTQPFGAPSTGGGLFGQQQPQQQQQQQQPAAGGFGQPAAGNAFAFGAKPAGGGLFGSTQQQQPAAAGFGQPQPGVGGFGQPAASQPGGGLFGAAAPKAAPAFGAPASSQPGGFGFGQPQQPQQPGQPSAFGQPATSQPGGASLFGNPAGGGGAFGAPRPTGGFGQPASSQPGGGLFGAAPPATSQPGATGFGFGAAGGHPATSAPAAGGLFGAVPPAGSQPGGGLFGGAGAAKPLGGGGGLFGSAQPASAPLGGGGLFGNLGANSGAQAPSLFAQAPAGGLGGMGAGAGGGLFGGAPNAGTKMVGLGGAPAASAPGLGGGFFGSQPGATGAYGASVTPMAFGAGLGGAGTPASGAYGAGGGGGMTFNTGFTPGLPGFAGSMAGRPPMAGQGHLQASLSTSPYGYNPVLNATSGDGASGDGLSASASAAAANRKPMGGQHTPVSVPHFRITPRRESQIKLTAGTGTSGLYRHSASAADGSAASASAASAASARQLVTGRRSPFHSVPAYGAASPAATGVASATAANGGAAFTFRRNVKRLDLSAITPHATTPFKHATPTAAATSAGDGAAGSHASLEAQIEHTLQSTPRRIPPLVAEVTPAPARSAKPLNSAAAPAATATATPVTKSAAAGGTKADAKSSGPAAATAAPHPKAAASAKAVEALKSPVAATATASSPSAGDGATRPATATTPFKKPRYVTTPSMDALRGMSDAALRAVADFQVELAGVGRIRFLEPVDLLSSAPDGTARTLHRIPGELIIFSRRNIVVYPDEELKHPPGMGLNVPAEIHLEQCWPLDKADQQPITDGGDRRVKRHVATLQRMPETTFLGYEPIQGIWKFRVEHFSRYGLDDEESDEESDDEAGGRPVRGTIAHTRRHLQKQQSMAVGSTGSSSKTMTPATTRVKPMTQPAAASDEDDPDRTHADVDAVLSDEDGVDHDDDVSDDVVLSEVSTRSDEDHDDIDDEDDEATVRHVHPARAGYGLEEAASTDSESVSDRRSDFHPSAPALTSMRSSTPRRPALARRPPRGDDRDDEDEDDVADRNARRMTAAYDEDDEDDAMNDADGLEQRQRHAVLPLTAHELAHARQMGLHDADARARFLRQQQALSIQRRKAALFGGMARAPADDGPASRTASAAAAPSGFLRDLAPASPKRRASPAVAPATPSAAAARPMPSGALALGPNGASWVATPAAALQSRPVAPFSSVRPASPSKRPLPTAGTAMLATTVTTTAPSATSATPLGTAVPSLDDAPTGAPDQTDGAAAKKAKPSATVAKPAVRDDFWRTPQSIVNGVAYRHSVAHATQASSIHDAAVFRGRAFRAGWGPGFTFVAAHGTRVVLTTYEPFAHARSNPDPPTSASSSLANAPRAPMKPSGHYLGNETPYLQAALDTAVTSRSDAASTARAPRSRWNCSFKEWHARHIGTSARSLWHVLDALFTPVTVQNAAAMRVEQRRVVEQTLRREQLSHWLQTMLRHSDPGLLRHAGPADATARAIFEMLLTRRLEDAVKLCLRSHNVQLGLLIAQLGGAGAVSSLSAAGAIDPVGTDERVCEDVSRQVATWQAAGLPMAYLPIYQLVAGNLSLWTADLFDCLPNWCWVFGLFLWYKDGGVGTFDDALAAYDEAVADGSVAPARPVGIVPPGDAEDWLLSLCRLRQPAAHDALDVMLNWPSHTTQPMDVSAAWFVHQLLAHHGVADLSDARAPGVPSVKSESLTLDYVSLLAAHGHDRWALFVATFLVADATREAVLRHLLVLVAPRLLHPAPADATAAPSEPALTRAFLVERLQIPATWVDEARLVVTRYTNDRVAEFECLLALHAYPEAHGLFLEHFLGRLVVHRELRLRHVLDALVRAVGAHPARRVPAWAHGAGWVHDYFALRDAWQRALAMLDRAEREDVPDPAASVDRALQTFLVDRTRAWLERCGAAAAAGPTRGAGDSGALVWSRAPPLYRVACLTMANTIVSLWARGARLAANVDLLLLKQVRLSEDVLIQAIQATQLPTQACS</sequence>